<evidence type="ECO:0000313" key="4">
    <source>
        <dbReference type="EMBL" id="ABD69950.1"/>
    </source>
</evidence>
<dbReference type="InterPro" id="IPR027417">
    <property type="entry name" value="P-loop_NTPase"/>
</dbReference>
<dbReference type="PANTHER" id="PTHR16305">
    <property type="entry name" value="TESTICULAR SOLUBLE ADENYLYL CYCLASE"/>
    <property type="match status" value="1"/>
</dbReference>
<dbReference type="CDD" id="cd00093">
    <property type="entry name" value="HTH_XRE"/>
    <property type="match status" value="1"/>
</dbReference>
<organism evidence="4 5">
    <name type="scientific">Albidiferax ferrireducens (strain ATCC BAA-621 / DSM 15236 / T118)</name>
    <name type="common">Rhodoferax ferrireducens</name>
    <dbReference type="NCBI Taxonomy" id="338969"/>
    <lineage>
        <taxon>Bacteria</taxon>
        <taxon>Pseudomonadati</taxon>
        <taxon>Pseudomonadota</taxon>
        <taxon>Betaproteobacteria</taxon>
        <taxon>Burkholderiales</taxon>
        <taxon>Comamonadaceae</taxon>
        <taxon>Rhodoferax</taxon>
    </lineage>
</organism>
<dbReference type="Gene3D" id="1.25.40.10">
    <property type="entry name" value="Tetratricopeptide repeat domain"/>
    <property type="match status" value="2"/>
</dbReference>
<dbReference type="GO" id="GO:0004016">
    <property type="term" value="F:adenylate cyclase activity"/>
    <property type="evidence" value="ECO:0007669"/>
    <property type="project" value="TreeGrafter"/>
</dbReference>
<dbReference type="SUPFAM" id="SSF47413">
    <property type="entry name" value="lambda repressor-like DNA-binding domains"/>
    <property type="match status" value="1"/>
</dbReference>
<dbReference type="RefSeq" id="WP_011464518.1">
    <property type="nucleotide sequence ID" value="NC_007908.1"/>
</dbReference>
<dbReference type="GO" id="GO:0005524">
    <property type="term" value="F:ATP binding"/>
    <property type="evidence" value="ECO:0007669"/>
    <property type="project" value="UniProtKB-KW"/>
</dbReference>
<dbReference type="Proteomes" id="UP000008332">
    <property type="component" value="Chromosome"/>
</dbReference>
<dbReference type="SMART" id="SM00530">
    <property type="entry name" value="HTH_XRE"/>
    <property type="match status" value="1"/>
</dbReference>
<feature type="domain" description="HTH cro/C1-type" evidence="3">
    <location>
        <begin position="12"/>
        <end position="66"/>
    </location>
</feature>
<proteinExistence type="predicted"/>
<dbReference type="Gene3D" id="3.40.50.300">
    <property type="entry name" value="P-loop containing nucleotide triphosphate hydrolases"/>
    <property type="match status" value="1"/>
</dbReference>
<protein>
    <submittedName>
        <fullName evidence="4">Transcriptional regulator, XRE family</fullName>
    </submittedName>
</protein>
<dbReference type="STRING" id="338969.Rfer_2227"/>
<dbReference type="GO" id="GO:0003677">
    <property type="term" value="F:DNA binding"/>
    <property type="evidence" value="ECO:0007669"/>
    <property type="project" value="InterPro"/>
</dbReference>
<gene>
    <name evidence="4" type="ordered locus">Rfer_2227</name>
</gene>
<dbReference type="OrthoDB" id="9758570at2"/>
<dbReference type="Pfam" id="PF13191">
    <property type="entry name" value="AAA_16"/>
    <property type="match status" value="1"/>
</dbReference>
<dbReference type="eggNOG" id="COG3899">
    <property type="taxonomic scope" value="Bacteria"/>
</dbReference>
<dbReference type="SMART" id="SM00028">
    <property type="entry name" value="TPR"/>
    <property type="match status" value="8"/>
</dbReference>
<dbReference type="InterPro" id="IPR001387">
    <property type="entry name" value="Cro/C1-type_HTH"/>
</dbReference>
<evidence type="ECO:0000256" key="2">
    <source>
        <dbReference type="ARBA" id="ARBA00022840"/>
    </source>
</evidence>
<dbReference type="Pfam" id="PF01381">
    <property type="entry name" value="HTH_3"/>
    <property type="match status" value="1"/>
</dbReference>
<dbReference type="SUPFAM" id="SSF48452">
    <property type="entry name" value="TPR-like"/>
    <property type="match status" value="2"/>
</dbReference>
<dbReference type="PANTHER" id="PTHR16305:SF28">
    <property type="entry name" value="GUANYLATE CYCLASE DOMAIN-CONTAINING PROTEIN"/>
    <property type="match status" value="1"/>
</dbReference>
<dbReference type="SUPFAM" id="SSF52540">
    <property type="entry name" value="P-loop containing nucleoside triphosphate hydrolases"/>
    <property type="match status" value="1"/>
</dbReference>
<keyword evidence="2" id="KW-0067">ATP-binding</keyword>
<dbReference type="KEGG" id="rfr:Rfer_2227"/>
<dbReference type="eggNOG" id="COG0457">
    <property type="taxonomic scope" value="Bacteria"/>
</dbReference>
<dbReference type="PROSITE" id="PS50943">
    <property type="entry name" value="HTH_CROC1"/>
    <property type="match status" value="1"/>
</dbReference>
<evidence type="ECO:0000313" key="5">
    <source>
        <dbReference type="Proteomes" id="UP000008332"/>
    </source>
</evidence>
<evidence type="ECO:0000259" key="3">
    <source>
        <dbReference type="PROSITE" id="PS50943"/>
    </source>
</evidence>
<dbReference type="InterPro" id="IPR011990">
    <property type="entry name" value="TPR-like_helical_dom_sf"/>
</dbReference>
<keyword evidence="1" id="KW-0547">Nucleotide-binding</keyword>
<evidence type="ECO:0000256" key="1">
    <source>
        <dbReference type="ARBA" id="ARBA00022741"/>
    </source>
</evidence>
<dbReference type="HOGENOM" id="CLU_006850_2_2_4"/>
<dbReference type="AlphaFoldDB" id="Q21WA3"/>
<sequence length="1015" mass="111579">MIEQSNSFGYWLRRRRKALDLTQDALAKKACCSLAAIKKIEAEERRPSRGLAQRLAEQLAIPAQDRAAFLQASRNLQAPKRMPLDELPIEAMRTAAASDGLGTVGDQLAHAGEQKFPFVGRNKEYGQFIGLIARLTAGSGQVVQIEGEAGIGKSRLMAEVACYARQRALPVLATNCYEIERAIAYQPVIDLATQACDAAPEARLRLIAPILLAEIAALVPAMAARLLDLPSLSADFPEARQARLFHALVQLFDALAQDRQLIVMMDDIQWADDASLRFLHFFARQIASRPVLLACAYRDEELGSNEHLTGLLESLRREPYTRHMALARFGPGDTQALLNAMNDPKLSAPDLAARLHRETDGNPFFLCSIMHSLSEDEGMIGDALSLPLPHALRDSVRARLARVPQEDRLLLDVAAVLGRRFDFETLLTLARVPEERFLHSLDALVKRRLLREEQDGEFYDFSHDKVREVVYRDIGMAGRVLLHRAVAEMLEQHAESETHERHAHLAEHYERGKMWPKALLYLGLAAAHSQKLFAMREALKWFDRAVVLLQAHPEAATQAQQLALYEQRGAARAQAGQIEGAVADFQRVIDAARALGEHGHARDVLIQLGMAYRRADAYQQAIVCLDEALTASLAMGDERHAADTLYHLGTVAWSNGRNDLAITYHQQAVAICERLGLTDLVAVQAFHGRGEAYFANAEPAAAIVSFSRSLDLARGIGDKSYESENLMMIGWACSGHMGLADYPRALSHFDAALVIARAADLQWHIGPTLIGRANVQVALGRFGQAWHDLNEALPRLETLGLVRYQIMAHDALGGLFLDLNQPGQALRHFEQGLSLARDAGIKFWQPRLQAGLVIAQLRLGVPTDRAALLAAQQYTQDHSETWLTLRCLEALAELALARGDADGCVTQADQLLALASRGDLRELIGQAHRLRGLAWLHGKAYESARDELTLAATLAEQIGCVRLAWECHCALARVAAALGDGSGENTQRAGARVLAAQVAENLRGSGLISNLEADP</sequence>
<dbReference type="InterPro" id="IPR041664">
    <property type="entry name" value="AAA_16"/>
</dbReference>
<accession>Q21WA3</accession>
<dbReference type="InterPro" id="IPR019734">
    <property type="entry name" value="TPR_rpt"/>
</dbReference>
<dbReference type="eggNOG" id="COG1396">
    <property type="taxonomic scope" value="Bacteria"/>
</dbReference>
<dbReference type="GO" id="GO:0005737">
    <property type="term" value="C:cytoplasm"/>
    <property type="evidence" value="ECO:0007669"/>
    <property type="project" value="TreeGrafter"/>
</dbReference>
<keyword evidence="5" id="KW-1185">Reference proteome</keyword>
<reference evidence="5" key="1">
    <citation type="submission" date="2006-02" db="EMBL/GenBank/DDBJ databases">
        <title>Complete sequence of chromosome of Rhodoferax ferrireducens DSM 15236.</title>
        <authorList>
            <person name="Copeland A."/>
            <person name="Lucas S."/>
            <person name="Lapidus A."/>
            <person name="Barry K."/>
            <person name="Detter J.C."/>
            <person name="Glavina del Rio T."/>
            <person name="Hammon N."/>
            <person name="Israni S."/>
            <person name="Pitluck S."/>
            <person name="Brettin T."/>
            <person name="Bruce D."/>
            <person name="Han C."/>
            <person name="Tapia R."/>
            <person name="Gilna P."/>
            <person name="Kiss H."/>
            <person name="Schmutz J."/>
            <person name="Larimer F."/>
            <person name="Land M."/>
            <person name="Kyrpides N."/>
            <person name="Ivanova N."/>
            <person name="Richardson P."/>
        </authorList>
    </citation>
    <scope>NUCLEOTIDE SEQUENCE [LARGE SCALE GENOMIC DNA]</scope>
    <source>
        <strain evidence="5">ATCC BAA-621 / DSM 15236 / T118</strain>
    </source>
</reference>
<dbReference type="Gene3D" id="1.10.260.40">
    <property type="entry name" value="lambda repressor-like DNA-binding domains"/>
    <property type="match status" value="1"/>
</dbReference>
<dbReference type="EMBL" id="CP000267">
    <property type="protein sequence ID" value="ABD69950.1"/>
    <property type="molecule type" value="Genomic_DNA"/>
</dbReference>
<name>Q21WA3_ALBFT</name>
<dbReference type="InterPro" id="IPR010982">
    <property type="entry name" value="Lambda_DNA-bd_dom_sf"/>
</dbReference>
<dbReference type="Pfam" id="PF13424">
    <property type="entry name" value="TPR_12"/>
    <property type="match status" value="1"/>
</dbReference>